<name>A0AA40GGV9_9HYME</name>
<evidence type="ECO:0000313" key="2">
    <source>
        <dbReference type="Proteomes" id="UP001177670"/>
    </source>
</evidence>
<reference evidence="1" key="1">
    <citation type="submission" date="2021-10" db="EMBL/GenBank/DDBJ databases">
        <title>Melipona bicolor Genome sequencing and assembly.</title>
        <authorList>
            <person name="Araujo N.S."/>
            <person name="Arias M.C."/>
        </authorList>
    </citation>
    <scope>NUCLEOTIDE SEQUENCE</scope>
    <source>
        <strain evidence="1">USP_2M_L1-L4_2017</strain>
        <tissue evidence="1">Whole body</tissue>
    </source>
</reference>
<comment type="caution">
    <text evidence="1">The sequence shown here is derived from an EMBL/GenBank/DDBJ whole genome shotgun (WGS) entry which is preliminary data.</text>
</comment>
<dbReference type="AlphaFoldDB" id="A0AA40GGV9"/>
<keyword evidence="2" id="KW-1185">Reference proteome</keyword>
<evidence type="ECO:0000313" key="1">
    <source>
        <dbReference type="EMBL" id="KAK1137497.1"/>
    </source>
</evidence>
<dbReference type="Proteomes" id="UP001177670">
    <property type="component" value="Unassembled WGS sequence"/>
</dbReference>
<proteinExistence type="predicted"/>
<dbReference type="EMBL" id="JAHYIQ010000001">
    <property type="protein sequence ID" value="KAK1137497.1"/>
    <property type="molecule type" value="Genomic_DNA"/>
</dbReference>
<sequence length="72" mass="7504">MVLTTYLLNDEGVVVAVLERQMLATKEVAFISSSGGGGSEHAAHFALLFVSSHSITHLALTLAGEINCSCPS</sequence>
<gene>
    <name evidence="1" type="ORF">K0M31_002003</name>
</gene>
<organism evidence="1 2">
    <name type="scientific">Melipona bicolor</name>
    <dbReference type="NCBI Taxonomy" id="60889"/>
    <lineage>
        <taxon>Eukaryota</taxon>
        <taxon>Metazoa</taxon>
        <taxon>Ecdysozoa</taxon>
        <taxon>Arthropoda</taxon>
        <taxon>Hexapoda</taxon>
        <taxon>Insecta</taxon>
        <taxon>Pterygota</taxon>
        <taxon>Neoptera</taxon>
        <taxon>Endopterygota</taxon>
        <taxon>Hymenoptera</taxon>
        <taxon>Apocrita</taxon>
        <taxon>Aculeata</taxon>
        <taxon>Apoidea</taxon>
        <taxon>Anthophila</taxon>
        <taxon>Apidae</taxon>
        <taxon>Melipona</taxon>
    </lineage>
</organism>
<accession>A0AA40GGV9</accession>
<protein>
    <submittedName>
        <fullName evidence="1">Uncharacterized protein</fullName>
    </submittedName>
</protein>